<proteinExistence type="predicted"/>
<dbReference type="Proteomes" id="UP001057375">
    <property type="component" value="Unassembled WGS sequence"/>
</dbReference>
<protein>
    <submittedName>
        <fullName evidence="1">AMIN domain-containing protein</fullName>
    </submittedName>
</protein>
<organism evidence="1 2">
    <name type="scientific">Aduncisulcus paluster</name>
    <dbReference type="NCBI Taxonomy" id="2918883"/>
    <lineage>
        <taxon>Eukaryota</taxon>
        <taxon>Metamonada</taxon>
        <taxon>Carpediemonas-like organisms</taxon>
        <taxon>Aduncisulcus</taxon>
    </lineage>
</organism>
<gene>
    <name evidence="1" type="ORF">ADUPG1_002566</name>
</gene>
<evidence type="ECO:0000313" key="1">
    <source>
        <dbReference type="EMBL" id="GKT33630.1"/>
    </source>
</evidence>
<name>A0ABQ5KMB1_9EUKA</name>
<comment type="caution">
    <text evidence="1">The sequence shown here is derived from an EMBL/GenBank/DDBJ whole genome shotgun (WGS) entry which is preliminary data.</text>
</comment>
<keyword evidence="2" id="KW-1185">Reference proteome</keyword>
<evidence type="ECO:0000313" key="2">
    <source>
        <dbReference type="Proteomes" id="UP001057375"/>
    </source>
</evidence>
<dbReference type="EMBL" id="BQXS01003044">
    <property type="protein sequence ID" value="GKT33630.1"/>
    <property type="molecule type" value="Genomic_DNA"/>
</dbReference>
<feature type="non-terminal residue" evidence="1">
    <location>
        <position position="1"/>
    </location>
</feature>
<sequence>KVEVSRQQEGEGPVVRIFCNSVFTCGGKKEGAVFVAEKPVEEPKAPEPKVADSKAAEQKKKIKKPSKAAVAKRIVSKVSFSCGSAKASVDVALSAAPGKVSWFNLAKPR</sequence>
<feature type="non-terminal residue" evidence="1">
    <location>
        <position position="109"/>
    </location>
</feature>
<reference evidence="1" key="1">
    <citation type="submission" date="2022-03" db="EMBL/GenBank/DDBJ databases">
        <title>Draft genome sequence of Aduncisulcus paluster, a free-living microaerophilic Fornicata.</title>
        <authorList>
            <person name="Yuyama I."/>
            <person name="Kume K."/>
            <person name="Tamura T."/>
            <person name="Inagaki Y."/>
            <person name="Hashimoto T."/>
        </authorList>
    </citation>
    <scope>NUCLEOTIDE SEQUENCE</scope>
    <source>
        <strain evidence="1">NY0171</strain>
    </source>
</reference>
<accession>A0ABQ5KMB1</accession>